<proteinExistence type="predicted"/>
<feature type="compositionally biased region" description="Acidic residues" evidence="2">
    <location>
        <begin position="102"/>
        <end position="117"/>
    </location>
</feature>
<dbReference type="PANTHER" id="PTHR31704:SF55">
    <property type="entry name" value="MYB_SANT-LIKE DNA-BINDING DOMAIN PROTEIN"/>
    <property type="match status" value="1"/>
</dbReference>
<evidence type="ECO:0000256" key="2">
    <source>
        <dbReference type="SAM" id="MobiDB-lite"/>
    </source>
</evidence>
<dbReference type="Pfam" id="PF12776">
    <property type="entry name" value="Myb_DNA-bind_3"/>
    <property type="match status" value="1"/>
</dbReference>
<keyword evidence="5" id="KW-1185">Reference proteome</keyword>
<dbReference type="eggNOG" id="ENOG502QUI6">
    <property type="taxonomic scope" value="Eukaryota"/>
</dbReference>
<dbReference type="Proteomes" id="UP000029121">
    <property type="component" value="Unassembled WGS sequence"/>
</dbReference>
<accession>R0ETD2</accession>
<sequence>FYDQTIAINNYRCKDPTPFQREFLVEKFNKEFDLNINYQFFKEKLDELKRKYKKYKQLMQNSTGITVDPVTSVISASNSWWKDRESQYSVHQRREELMNEGINDDETQVSETQEIEENSPHVHSFHTPATRVDQQGALRHGSSSQGGEGSTRISIGSGSKRNHRKQ</sequence>
<keyword evidence="1" id="KW-0175">Coiled coil</keyword>
<feature type="region of interest" description="Disordered" evidence="2">
    <location>
        <begin position="94"/>
        <end position="166"/>
    </location>
</feature>
<evidence type="ECO:0000313" key="4">
    <source>
        <dbReference type="EMBL" id="EOA12332.1"/>
    </source>
</evidence>
<gene>
    <name evidence="4" type="ORF">CARUB_v10007928mg</name>
</gene>
<feature type="coiled-coil region" evidence="1">
    <location>
        <begin position="38"/>
        <end position="65"/>
    </location>
</feature>
<feature type="non-terminal residue" evidence="4">
    <location>
        <position position="1"/>
    </location>
</feature>
<dbReference type="EMBL" id="KB870816">
    <property type="protein sequence ID" value="EOA12332.1"/>
    <property type="molecule type" value="Genomic_DNA"/>
</dbReference>
<feature type="compositionally biased region" description="Polar residues" evidence="2">
    <location>
        <begin position="150"/>
        <end position="159"/>
    </location>
</feature>
<protein>
    <recommendedName>
        <fullName evidence="3">Myb/SANT-like domain-containing protein</fullName>
    </recommendedName>
</protein>
<feature type="domain" description="Myb/SANT-like" evidence="3">
    <location>
        <begin position="24"/>
        <end position="83"/>
    </location>
</feature>
<dbReference type="STRING" id="81985.R0ETD2"/>
<dbReference type="PANTHER" id="PTHR31704">
    <property type="entry name" value="MYB/SANT-LIKE DNA-BINDING DOMAIN PROTEIN-RELATED"/>
    <property type="match status" value="1"/>
</dbReference>
<evidence type="ECO:0000259" key="3">
    <source>
        <dbReference type="Pfam" id="PF12776"/>
    </source>
</evidence>
<reference evidence="5" key="1">
    <citation type="journal article" date="2013" name="Nat. Genet.">
        <title>The Capsella rubella genome and the genomic consequences of rapid mating system evolution.</title>
        <authorList>
            <person name="Slotte T."/>
            <person name="Hazzouri K.M."/>
            <person name="Agren J.A."/>
            <person name="Koenig D."/>
            <person name="Maumus F."/>
            <person name="Guo Y.L."/>
            <person name="Steige K."/>
            <person name="Platts A.E."/>
            <person name="Escobar J.S."/>
            <person name="Newman L.K."/>
            <person name="Wang W."/>
            <person name="Mandakova T."/>
            <person name="Vello E."/>
            <person name="Smith L.M."/>
            <person name="Henz S.R."/>
            <person name="Steffen J."/>
            <person name="Takuno S."/>
            <person name="Brandvain Y."/>
            <person name="Coop G."/>
            <person name="Andolfatto P."/>
            <person name="Hu T.T."/>
            <person name="Blanchette M."/>
            <person name="Clark R.M."/>
            <person name="Quesneville H."/>
            <person name="Nordborg M."/>
            <person name="Gaut B.S."/>
            <person name="Lysak M.A."/>
            <person name="Jenkins J."/>
            <person name="Grimwood J."/>
            <person name="Chapman J."/>
            <person name="Prochnik S."/>
            <person name="Shu S."/>
            <person name="Rokhsar D."/>
            <person name="Schmutz J."/>
            <person name="Weigel D."/>
            <person name="Wright S.I."/>
        </authorList>
    </citation>
    <scope>NUCLEOTIDE SEQUENCE [LARGE SCALE GENOMIC DNA]</scope>
    <source>
        <strain evidence="5">cv. Monte Gargano</strain>
    </source>
</reference>
<evidence type="ECO:0000256" key="1">
    <source>
        <dbReference type="SAM" id="Coils"/>
    </source>
</evidence>
<dbReference type="AlphaFoldDB" id="R0ETD2"/>
<dbReference type="InterPro" id="IPR024752">
    <property type="entry name" value="Myb/SANT-like_dom"/>
</dbReference>
<evidence type="ECO:0000313" key="5">
    <source>
        <dbReference type="Proteomes" id="UP000029121"/>
    </source>
</evidence>
<name>R0ETD2_9BRAS</name>
<organism evidence="4 5">
    <name type="scientific">Capsella rubella</name>
    <dbReference type="NCBI Taxonomy" id="81985"/>
    <lineage>
        <taxon>Eukaryota</taxon>
        <taxon>Viridiplantae</taxon>
        <taxon>Streptophyta</taxon>
        <taxon>Embryophyta</taxon>
        <taxon>Tracheophyta</taxon>
        <taxon>Spermatophyta</taxon>
        <taxon>Magnoliopsida</taxon>
        <taxon>eudicotyledons</taxon>
        <taxon>Gunneridae</taxon>
        <taxon>Pentapetalae</taxon>
        <taxon>rosids</taxon>
        <taxon>malvids</taxon>
        <taxon>Brassicales</taxon>
        <taxon>Brassicaceae</taxon>
        <taxon>Camelineae</taxon>
        <taxon>Capsella</taxon>
    </lineage>
</organism>